<feature type="transmembrane region" description="Helical" evidence="7">
    <location>
        <begin position="166"/>
        <end position="192"/>
    </location>
</feature>
<feature type="transmembrane region" description="Helical" evidence="7">
    <location>
        <begin position="204"/>
        <end position="224"/>
    </location>
</feature>
<sequence>MHSQHVTYAGAFIAGLLSFLSPCVLPLIPSYITYITGLSFADLQAEHPSHIVRRKAMLHALAFIAAFTVVFVLLGASATFVGSFLQEHIGVVRKVGGVLIVLFGIHVTGLVPLHFLMGEKRVQLHQKPAGYVGSFLVGIAFAAGWTPCIGPILASILMVAATEGSIMQGIILLLLYSLGLGIPFFLSALAMHHFMAVFNRFKKFIRVFEICTGLFLVLVGVLIYTNGLARLSGYAGMLFKGIE</sequence>
<accession>A0ABQ6TMI6</accession>
<comment type="subcellular location">
    <subcellularLocation>
        <location evidence="1">Membrane</location>
        <topology evidence="1">Multi-pass membrane protein</topology>
    </subcellularLocation>
</comment>
<feature type="transmembrane region" description="Helical" evidence="7">
    <location>
        <begin position="60"/>
        <end position="85"/>
    </location>
</feature>
<evidence type="ECO:0000259" key="8">
    <source>
        <dbReference type="Pfam" id="PF02683"/>
    </source>
</evidence>
<evidence type="ECO:0000256" key="3">
    <source>
        <dbReference type="ARBA" id="ARBA00022692"/>
    </source>
</evidence>
<gene>
    <name evidence="9" type="ORF">F6V30_12650</name>
</gene>
<keyword evidence="3 7" id="KW-0812">Transmembrane</keyword>
<keyword evidence="10" id="KW-1185">Reference proteome</keyword>
<dbReference type="InterPro" id="IPR003834">
    <property type="entry name" value="Cyt_c_assmbl_TM_dom"/>
</dbReference>
<reference evidence="9 10" key="1">
    <citation type="journal article" date="2020" name="Microorganisms">
        <title>Description of Three Novel Members in the Family Geobacteraceae, Oryzomonas japonicum gen. nov., sp. nov., Oryzomonas sagensis sp. nov., and Oryzomonas ruber sp. nov.</title>
        <authorList>
            <person name="Xu Z."/>
            <person name="Masuda Y."/>
            <person name="Hayakawa C."/>
            <person name="Ushijima N."/>
            <person name="Kawano K."/>
            <person name="Shiratori Y."/>
            <person name="Senoo K."/>
            <person name="Itoh H."/>
        </authorList>
    </citation>
    <scope>NUCLEOTIDE SEQUENCE [LARGE SCALE GENOMIC DNA]</scope>
    <source>
        <strain evidence="9 10">Red100</strain>
    </source>
</reference>
<dbReference type="RefSeq" id="WP_151157313.1">
    <property type="nucleotide sequence ID" value="NZ_VZRA01000003.1"/>
</dbReference>
<feature type="transmembrane region" description="Helical" evidence="7">
    <location>
        <begin position="129"/>
        <end position="160"/>
    </location>
</feature>
<evidence type="ECO:0000313" key="10">
    <source>
        <dbReference type="Proteomes" id="UP000798046"/>
    </source>
</evidence>
<dbReference type="Proteomes" id="UP000798046">
    <property type="component" value="Unassembled WGS sequence"/>
</dbReference>
<feature type="transmembrane region" description="Helical" evidence="7">
    <location>
        <begin position="6"/>
        <end position="28"/>
    </location>
</feature>
<protein>
    <submittedName>
        <fullName evidence="9">Cytochrome c biogenesis protein CcdA</fullName>
    </submittedName>
</protein>
<evidence type="ECO:0000256" key="2">
    <source>
        <dbReference type="ARBA" id="ARBA00006143"/>
    </source>
</evidence>
<comment type="caution">
    <text evidence="9">The sequence shown here is derived from an EMBL/GenBank/DDBJ whole genome shotgun (WGS) entry which is preliminary data.</text>
</comment>
<evidence type="ECO:0000256" key="1">
    <source>
        <dbReference type="ARBA" id="ARBA00004141"/>
    </source>
</evidence>
<comment type="similarity">
    <text evidence="2">Belongs to the DsbD family.</text>
</comment>
<name>A0ABQ6TMI6_9BACT</name>
<organism evidence="9 10">
    <name type="scientific">Oryzomonas sagensis</name>
    <dbReference type="NCBI Taxonomy" id="2603857"/>
    <lineage>
        <taxon>Bacteria</taxon>
        <taxon>Pseudomonadati</taxon>
        <taxon>Thermodesulfobacteriota</taxon>
        <taxon>Desulfuromonadia</taxon>
        <taxon>Geobacterales</taxon>
        <taxon>Geobacteraceae</taxon>
        <taxon>Oryzomonas</taxon>
    </lineage>
</organism>
<dbReference type="InterPro" id="IPR051790">
    <property type="entry name" value="Cytochrome_c-biogenesis_DsbD"/>
</dbReference>
<proteinExistence type="inferred from homology"/>
<dbReference type="PANTHER" id="PTHR31272:SF4">
    <property type="entry name" value="CYTOCHROME C-TYPE BIOGENESIS PROTEIN HI_1454-RELATED"/>
    <property type="match status" value="1"/>
</dbReference>
<dbReference type="PANTHER" id="PTHR31272">
    <property type="entry name" value="CYTOCHROME C-TYPE BIOGENESIS PROTEIN HI_1454-RELATED"/>
    <property type="match status" value="1"/>
</dbReference>
<dbReference type="Pfam" id="PF02683">
    <property type="entry name" value="DsbD_TM"/>
    <property type="match status" value="1"/>
</dbReference>
<keyword evidence="4" id="KW-0201">Cytochrome c-type biogenesis</keyword>
<evidence type="ECO:0000256" key="4">
    <source>
        <dbReference type="ARBA" id="ARBA00022748"/>
    </source>
</evidence>
<dbReference type="EMBL" id="VZRA01000003">
    <property type="protein sequence ID" value="KAB0669645.1"/>
    <property type="molecule type" value="Genomic_DNA"/>
</dbReference>
<evidence type="ECO:0000313" key="9">
    <source>
        <dbReference type="EMBL" id="KAB0669645.1"/>
    </source>
</evidence>
<keyword evidence="6 7" id="KW-0472">Membrane</keyword>
<keyword evidence="5 7" id="KW-1133">Transmembrane helix</keyword>
<feature type="transmembrane region" description="Helical" evidence="7">
    <location>
        <begin position="97"/>
        <end position="117"/>
    </location>
</feature>
<evidence type="ECO:0000256" key="6">
    <source>
        <dbReference type="ARBA" id="ARBA00023136"/>
    </source>
</evidence>
<feature type="domain" description="Cytochrome C biogenesis protein transmembrane" evidence="8">
    <location>
        <begin position="8"/>
        <end position="206"/>
    </location>
</feature>
<evidence type="ECO:0000256" key="5">
    <source>
        <dbReference type="ARBA" id="ARBA00022989"/>
    </source>
</evidence>
<evidence type="ECO:0000256" key="7">
    <source>
        <dbReference type="SAM" id="Phobius"/>
    </source>
</evidence>